<dbReference type="STRING" id="7739.C3YVA8"/>
<keyword evidence="2 3" id="KW-0040">ANK repeat</keyword>
<keyword evidence="1" id="KW-0677">Repeat</keyword>
<organism>
    <name type="scientific">Branchiostoma floridae</name>
    <name type="common">Florida lancelet</name>
    <name type="synonym">Amphioxus</name>
    <dbReference type="NCBI Taxonomy" id="7739"/>
    <lineage>
        <taxon>Eukaryota</taxon>
        <taxon>Metazoa</taxon>
        <taxon>Chordata</taxon>
        <taxon>Cephalochordata</taxon>
        <taxon>Leptocardii</taxon>
        <taxon>Amphioxiformes</taxon>
        <taxon>Branchiostomatidae</taxon>
        <taxon>Branchiostoma</taxon>
    </lineage>
</organism>
<dbReference type="EMBL" id="GG666556">
    <property type="protein sequence ID" value="EEN55824.1"/>
    <property type="molecule type" value="Genomic_DNA"/>
</dbReference>
<evidence type="ECO:0000256" key="1">
    <source>
        <dbReference type="ARBA" id="ARBA00022737"/>
    </source>
</evidence>
<evidence type="ECO:0000259" key="5">
    <source>
        <dbReference type="PROSITE" id="PS50209"/>
    </source>
</evidence>
<dbReference type="Pfam" id="PF12796">
    <property type="entry name" value="Ank_2"/>
    <property type="match status" value="1"/>
</dbReference>
<accession>C3YVA8</accession>
<dbReference type="SUPFAM" id="SSF47986">
    <property type="entry name" value="DEATH domain"/>
    <property type="match status" value="1"/>
</dbReference>
<dbReference type="SMART" id="SM00248">
    <property type="entry name" value="ANK"/>
    <property type="match status" value="6"/>
</dbReference>
<proteinExistence type="predicted"/>
<dbReference type="PROSITE" id="PS50088">
    <property type="entry name" value="ANK_REPEAT"/>
    <property type="match status" value="2"/>
</dbReference>
<name>C3YVA8_BRAFL</name>
<dbReference type="SMART" id="SM00114">
    <property type="entry name" value="CARD"/>
    <property type="match status" value="1"/>
</dbReference>
<feature type="repeat" description="ANK" evidence="3">
    <location>
        <begin position="160"/>
        <end position="192"/>
    </location>
</feature>
<evidence type="ECO:0000313" key="6">
    <source>
        <dbReference type="EMBL" id="EEN55824.1"/>
    </source>
</evidence>
<evidence type="ECO:0000256" key="2">
    <source>
        <dbReference type="ARBA" id="ARBA00023043"/>
    </source>
</evidence>
<dbReference type="GO" id="GO:0042981">
    <property type="term" value="P:regulation of apoptotic process"/>
    <property type="evidence" value="ECO:0007669"/>
    <property type="project" value="InterPro"/>
</dbReference>
<dbReference type="PANTHER" id="PTHR24193:SF121">
    <property type="entry name" value="ADA2A-CONTAINING COMPLEX COMPONENT 3, ISOFORM D"/>
    <property type="match status" value="1"/>
</dbReference>
<dbReference type="CDD" id="cd01671">
    <property type="entry name" value="CARD"/>
    <property type="match status" value="1"/>
</dbReference>
<feature type="repeat" description="ANK" evidence="3">
    <location>
        <begin position="228"/>
        <end position="260"/>
    </location>
</feature>
<dbReference type="PANTHER" id="PTHR24193">
    <property type="entry name" value="ANKYRIN REPEAT PROTEIN"/>
    <property type="match status" value="1"/>
</dbReference>
<dbReference type="Gene3D" id="1.25.40.20">
    <property type="entry name" value="Ankyrin repeat-containing domain"/>
    <property type="match status" value="3"/>
</dbReference>
<reference evidence="6" key="1">
    <citation type="journal article" date="2008" name="Nature">
        <title>The amphioxus genome and the evolution of the chordate karyotype.</title>
        <authorList>
            <consortium name="US DOE Joint Genome Institute (JGI-PGF)"/>
            <person name="Putnam N.H."/>
            <person name="Butts T."/>
            <person name="Ferrier D.E.K."/>
            <person name="Furlong R.F."/>
            <person name="Hellsten U."/>
            <person name="Kawashima T."/>
            <person name="Robinson-Rechavi M."/>
            <person name="Shoguchi E."/>
            <person name="Terry A."/>
            <person name="Yu J.-K."/>
            <person name="Benito-Gutierrez E.L."/>
            <person name="Dubchak I."/>
            <person name="Garcia-Fernandez J."/>
            <person name="Gibson-Brown J.J."/>
            <person name="Grigoriev I.V."/>
            <person name="Horton A.C."/>
            <person name="de Jong P.J."/>
            <person name="Jurka J."/>
            <person name="Kapitonov V.V."/>
            <person name="Kohara Y."/>
            <person name="Kuroki Y."/>
            <person name="Lindquist E."/>
            <person name="Lucas S."/>
            <person name="Osoegawa K."/>
            <person name="Pennacchio L.A."/>
            <person name="Salamov A.A."/>
            <person name="Satou Y."/>
            <person name="Sauka-Spengler T."/>
            <person name="Schmutz J."/>
            <person name="Shin-I T."/>
            <person name="Toyoda A."/>
            <person name="Bronner-Fraser M."/>
            <person name="Fujiyama A."/>
            <person name="Holland L.Z."/>
            <person name="Holland P.W.H."/>
            <person name="Satoh N."/>
            <person name="Rokhsar D.S."/>
        </authorList>
    </citation>
    <scope>NUCLEOTIDE SEQUENCE [LARGE SCALE GENOMIC DNA]</scope>
    <source>
        <strain evidence="6">S238N-H82</strain>
        <tissue evidence="6">Testes</tissue>
    </source>
</reference>
<gene>
    <name evidence="6" type="ORF">BRAFLDRAFT_70282</name>
</gene>
<dbReference type="PROSITE" id="PS50209">
    <property type="entry name" value="CARD"/>
    <property type="match status" value="1"/>
</dbReference>
<dbReference type="Pfam" id="PF00619">
    <property type="entry name" value="CARD"/>
    <property type="match status" value="1"/>
</dbReference>
<evidence type="ECO:0000256" key="3">
    <source>
        <dbReference type="PROSITE-ProRule" id="PRU00023"/>
    </source>
</evidence>
<dbReference type="InterPro" id="IPR002110">
    <property type="entry name" value="Ankyrin_rpt"/>
</dbReference>
<sequence>MDDLPLAQDKQLVRKLRQVLQAIRDRNLMGLQTLLLEEDMPDLNYLVQLSDHGDKRQVTPLLHACVLNSPKMVGALVNAGAKVNCKVWGYSPLSHTISDGKVALVEKLLDCGAIPVKKDILSGESDLSRAMKLEHDTDSDRRTKQRIVSLLCKYGADVNSERSILHTAVNEGDFDICKILVDSGADKTALDRTGNGNTPLHVAVTRKSEVRLVELLCHQDSVNAYNTAGFTPLHLAADIGDKNVVWSLIQAGADINAQAPQTKLTPLDMAQHNHNKQVVDYLITCGQSSIEQEDRKQPVFARGRTAPPDSEKSQLRAKNLQLREEKQHLSKKLKSQEENHKQEVAELTREIEELKQLNGKLKSSLEQYQDKVYPGGCPRAMSERHRKLLTDNLRILLSDLHVNIVIPVLRENGILTRGMEEEIRSLNTQNDRNRKLLAILPTRGEVAFYTFRQVLREDPGSDHLAVLLNEEESGLPD</sequence>
<feature type="region of interest" description="Disordered" evidence="4">
    <location>
        <begin position="293"/>
        <end position="315"/>
    </location>
</feature>
<dbReference type="PROSITE" id="PS50297">
    <property type="entry name" value="ANK_REP_REGION"/>
    <property type="match status" value="2"/>
</dbReference>
<dbReference type="AlphaFoldDB" id="C3YVA8"/>
<dbReference type="InterPro" id="IPR011029">
    <property type="entry name" value="DEATH-like_dom_sf"/>
</dbReference>
<dbReference type="InterPro" id="IPR050663">
    <property type="entry name" value="Ankyrin-SOCS_Box"/>
</dbReference>
<dbReference type="InterPro" id="IPR001315">
    <property type="entry name" value="CARD"/>
</dbReference>
<dbReference type="InParanoid" id="C3YVA8"/>
<dbReference type="Gene3D" id="1.10.533.10">
    <property type="entry name" value="Death Domain, Fas"/>
    <property type="match status" value="1"/>
</dbReference>
<dbReference type="InterPro" id="IPR036770">
    <property type="entry name" value="Ankyrin_rpt-contain_sf"/>
</dbReference>
<protein>
    <recommendedName>
        <fullName evidence="5">CARD domain-containing protein</fullName>
    </recommendedName>
</protein>
<dbReference type="eggNOG" id="KOG4177">
    <property type="taxonomic scope" value="Eukaryota"/>
</dbReference>
<feature type="domain" description="CARD" evidence="5">
    <location>
        <begin position="381"/>
        <end position="457"/>
    </location>
</feature>
<evidence type="ECO:0000256" key="4">
    <source>
        <dbReference type="SAM" id="MobiDB-lite"/>
    </source>
</evidence>
<dbReference type="SUPFAM" id="SSF48403">
    <property type="entry name" value="Ankyrin repeat"/>
    <property type="match status" value="1"/>
</dbReference>